<evidence type="ECO:0000313" key="2">
    <source>
        <dbReference type="EMBL" id="TPX58188.1"/>
    </source>
</evidence>
<evidence type="ECO:0000256" key="1">
    <source>
        <dbReference type="SAM" id="MobiDB-lite"/>
    </source>
</evidence>
<name>A0A507E4Y5_9FUNG</name>
<evidence type="ECO:0000313" key="3">
    <source>
        <dbReference type="Proteomes" id="UP000318582"/>
    </source>
</evidence>
<keyword evidence="3" id="KW-1185">Reference proteome</keyword>
<dbReference type="Proteomes" id="UP000318582">
    <property type="component" value="Unassembled WGS sequence"/>
</dbReference>
<feature type="region of interest" description="Disordered" evidence="1">
    <location>
        <begin position="33"/>
        <end position="71"/>
    </location>
</feature>
<reference evidence="2 3" key="1">
    <citation type="journal article" date="2019" name="Sci. Rep.">
        <title>Comparative genomics of chytrid fungi reveal insights into the obligate biotrophic and pathogenic lifestyle of Synchytrium endobioticum.</title>
        <authorList>
            <person name="van de Vossenberg B.T.L.H."/>
            <person name="Warris S."/>
            <person name="Nguyen H.D.T."/>
            <person name="van Gent-Pelzer M.P.E."/>
            <person name="Joly D.L."/>
            <person name="van de Geest H.C."/>
            <person name="Bonants P.J.M."/>
            <person name="Smith D.S."/>
            <person name="Levesque C.A."/>
            <person name="van der Lee T.A.J."/>
        </authorList>
    </citation>
    <scope>NUCLEOTIDE SEQUENCE [LARGE SCALE GENOMIC DNA]</scope>
    <source>
        <strain evidence="2 3">CBS 809.83</strain>
    </source>
</reference>
<dbReference type="AlphaFoldDB" id="A0A507E4Y5"/>
<dbReference type="EMBL" id="QEAQ01000040">
    <property type="protein sequence ID" value="TPX58188.1"/>
    <property type="molecule type" value="Genomic_DNA"/>
</dbReference>
<proteinExistence type="predicted"/>
<feature type="compositionally biased region" description="Basic and acidic residues" evidence="1">
    <location>
        <begin position="42"/>
        <end position="70"/>
    </location>
</feature>
<organism evidence="2 3">
    <name type="scientific">Powellomyces hirtus</name>
    <dbReference type="NCBI Taxonomy" id="109895"/>
    <lineage>
        <taxon>Eukaryota</taxon>
        <taxon>Fungi</taxon>
        <taxon>Fungi incertae sedis</taxon>
        <taxon>Chytridiomycota</taxon>
        <taxon>Chytridiomycota incertae sedis</taxon>
        <taxon>Chytridiomycetes</taxon>
        <taxon>Spizellomycetales</taxon>
        <taxon>Powellomycetaceae</taxon>
        <taxon>Powellomyces</taxon>
    </lineage>
</organism>
<comment type="caution">
    <text evidence="2">The sequence shown here is derived from an EMBL/GenBank/DDBJ whole genome shotgun (WGS) entry which is preliminary data.</text>
</comment>
<protein>
    <submittedName>
        <fullName evidence="2">Uncharacterized protein</fullName>
    </submittedName>
</protein>
<sequence>MASNTHGAISQNSTHVPTMGDKILGTAERTIGHMLPGTDIGHQMKADGAAKKGNTEKALKAESHMDHGVHQDVTTGSYIQGQAERVAGHAMPGTQAGHKLKADGALHKGDLHTANKAASHVKNPVL</sequence>
<gene>
    <name evidence="2" type="ORF">PhCBS80983_g03315</name>
</gene>
<accession>A0A507E4Y5</accession>